<name>A0ABU6SDU0_9FABA</name>
<proteinExistence type="predicted"/>
<sequence>MEENRKTDENGKHVVRVPIDDPYAWVKGEVREIVSLFGDLESIAELGDPSIWVRTGERVKLEFLPCSLEDRVFHKAGVQVLGMDEVNEENVLVIDFLDQYLCSKDPLFVNKLVK</sequence>
<organism evidence="1 2">
    <name type="scientific">Stylosanthes scabra</name>
    <dbReference type="NCBI Taxonomy" id="79078"/>
    <lineage>
        <taxon>Eukaryota</taxon>
        <taxon>Viridiplantae</taxon>
        <taxon>Streptophyta</taxon>
        <taxon>Embryophyta</taxon>
        <taxon>Tracheophyta</taxon>
        <taxon>Spermatophyta</taxon>
        <taxon>Magnoliopsida</taxon>
        <taxon>eudicotyledons</taxon>
        <taxon>Gunneridae</taxon>
        <taxon>Pentapetalae</taxon>
        <taxon>rosids</taxon>
        <taxon>fabids</taxon>
        <taxon>Fabales</taxon>
        <taxon>Fabaceae</taxon>
        <taxon>Papilionoideae</taxon>
        <taxon>50 kb inversion clade</taxon>
        <taxon>dalbergioids sensu lato</taxon>
        <taxon>Dalbergieae</taxon>
        <taxon>Pterocarpus clade</taxon>
        <taxon>Stylosanthes</taxon>
    </lineage>
</organism>
<keyword evidence="2" id="KW-1185">Reference proteome</keyword>
<dbReference type="Proteomes" id="UP001341840">
    <property type="component" value="Unassembled WGS sequence"/>
</dbReference>
<reference evidence="1 2" key="1">
    <citation type="journal article" date="2023" name="Plants (Basel)">
        <title>Bridging the Gap: Combining Genomics and Transcriptomics Approaches to Understand Stylosanthes scabra, an Orphan Legume from the Brazilian Caatinga.</title>
        <authorList>
            <person name="Ferreira-Neto J.R.C."/>
            <person name="da Silva M.D."/>
            <person name="Binneck E."/>
            <person name="de Melo N.F."/>
            <person name="da Silva R.H."/>
            <person name="de Melo A.L.T.M."/>
            <person name="Pandolfi V."/>
            <person name="Bustamante F.O."/>
            <person name="Brasileiro-Vidal A.C."/>
            <person name="Benko-Iseppon A.M."/>
        </authorList>
    </citation>
    <scope>NUCLEOTIDE SEQUENCE [LARGE SCALE GENOMIC DNA]</scope>
    <source>
        <tissue evidence="1">Leaves</tissue>
    </source>
</reference>
<accession>A0ABU6SDU0</accession>
<comment type="caution">
    <text evidence="1">The sequence shown here is derived from an EMBL/GenBank/DDBJ whole genome shotgun (WGS) entry which is preliminary data.</text>
</comment>
<gene>
    <name evidence="1" type="ORF">PIB30_037352</name>
</gene>
<evidence type="ECO:0000313" key="1">
    <source>
        <dbReference type="EMBL" id="MED6134469.1"/>
    </source>
</evidence>
<dbReference type="EMBL" id="JASCZI010060602">
    <property type="protein sequence ID" value="MED6134469.1"/>
    <property type="molecule type" value="Genomic_DNA"/>
</dbReference>
<protein>
    <submittedName>
        <fullName evidence="1">Uncharacterized protein</fullName>
    </submittedName>
</protein>
<evidence type="ECO:0000313" key="2">
    <source>
        <dbReference type="Proteomes" id="UP001341840"/>
    </source>
</evidence>